<name>A0A975K979_9SPHN</name>
<evidence type="ECO:0000313" key="6">
    <source>
        <dbReference type="EMBL" id="QUT05782.1"/>
    </source>
</evidence>
<dbReference type="GO" id="GO:0051536">
    <property type="term" value="F:iron-sulfur cluster binding"/>
    <property type="evidence" value="ECO:0007669"/>
    <property type="project" value="UniProtKB-KW"/>
</dbReference>
<dbReference type="PRINTS" id="PR00352">
    <property type="entry name" value="3FE4SFRDOXIN"/>
</dbReference>
<dbReference type="PROSITE" id="PS51379">
    <property type="entry name" value="4FE4S_FER_2"/>
    <property type="match status" value="1"/>
</dbReference>
<dbReference type="AlphaFoldDB" id="A0A975K979"/>
<accession>A0A975K979</accession>
<protein>
    <recommendedName>
        <fullName evidence="4">Ferredoxin</fullName>
    </recommendedName>
</protein>
<organism evidence="6 7">
    <name type="scientific">Sphingobium phenoxybenzoativorans</name>
    <dbReference type="NCBI Taxonomy" id="1592790"/>
    <lineage>
        <taxon>Bacteria</taxon>
        <taxon>Pseudomonadati</taxon>
        <taxon>Pseudomonadota</taxon>
        <taxon>Alphaproteobacteria</taxon>
        <taxon>Sphingomonadales</taxon>
        <taxon>Sphingomonadaceae</taxon>
        <taxon>Sphingobium</taxon>
    </lineage>
</organism>
<dbReference type="InterPro" id="IPR017896">
    <property type="entry name" value="4Fe4S_Fe-S-bd"/>
</dbReference>
<dbReference type="RefSeq" id="WP_070157734.1">
    <property type="nucleotide sequence ID" value="NZ_CP073910.1"/>
</dbReference>
<reference evidence="6" key="1">
    <citation type="submission" date="2021-04" db="EMBL/GenBank/DDBJ databases">
        <title>Isolation of p-tert-butylphenol degrading bacteria Sphingobium phenoxybenzoativorans Tas13 from active sludge.</title>
        <authorList>
            <person name="Li Y."/>
        </authorList>
    </citation>
    <scope>NUCLEOTIDE SEQUENCE</scope>
    <source>
        <strain evidence="6">Tas13</strain>
    </source>
</reference>
<keyword evidence="4" id="KW-0249">Electron transport</keyword>
<dbReference type="SUPFAM" id="SSF54862">
    <property type="entry name" value="4Fe-4S ferredoxins"/>
    <property type="match status" value="1"/>
</dbReference>
<keyword evidence="2 4" id="KW-0408">Iron</keyword>
<feature type="domain" description="4Fe-4S ferredoxin-type" evidence="5">
    <location>
        <begin position="7"/>
        <end position="35"/>
    </location>
</feature>
<evidence type="ECO:0000256" key="4">
    <source>
        <dbReference type="RuleBase" id="RU368020"/>
    </source>
</evidence>
<evidence type="ECO:0000256" key="1">
    <source>
        <dbReference type="ARBA" id="ARBA00022723"/>
    </source>
</evidence>
<dbReference type="GO" id="GO:0005506">
    <property type="term" value="F:iron ion binding"/>
    <property type="evidence" value="ECO:0007669"/>
    <property type="project" value="UniProtKB-UniRule"/>
</dbReference>
<dbReference type="Gene3D" id="3.30.70.20">
    <property type="match status" value="1"/>
</dbReference>
<evidence type="ECO:0000256" key="3">
    <source>
        <dbReference type="ARBA" id="ARBA00023014"/>
    </source>
</evidence>
<keyword evidence="7" id="KW-1185">Reference proteome</keyword>
<proteinExistence type="predicted"/>
<evidence type="ECO:0000259" key="5">
    <source>
        <dbReference type="PROSITE" id="PS51379"/>
    </source>
</evidence>
<dbReference type="Proteomes" id="UP000681425">
    <property type="component" value="Chromosome"/>
</dbReference>
<dbReference type="Pfam" id="PF13370">
    <property type="entry name" value="Fer4_13"/>
    <property type="match status" value="1"/>
</dbReference>
<gene>
    <name evidence="6" type="ORF">KFK14_23055</name>
</gene>
<dbReference type="GO" id="GO:0009055">
    <property type="term" value="F:electron transfer activity"/>
    <property type="evidence" value="ECO:0007669"/>
    <property type="project" value="UniProtKB-UniRule"/>
</dbReference>
<evidence type="ECO:0000256" key="2">
    <source>
        <dbReference type="ARBA" id="ARBA00023004"/>
    </source>
</evidence>
<comment type="function">
    <text evidence="4">Ferredoxins are iron-sulfur proteins that transfer electrons in a wide variety of metabolic reactions.</text>
</comment>
<dbReference type="EMBL" id="CP073910">
    <property type="protein sequence ID" value="QUT05782.1"/>
    <property type="molecule type" value="Genomic_DNA"/>
</dbReference>
<dbReference type="KEGG" id="spph:KFK14_23055"/>
<keyword evidence="1 4" id="KW-0479">Metal-binding</keyword>
<keyword evidence="4" id="KW-0813">Transport</keyword>
<sequence>MADDPLPRAEIDHALCVGVGECIRLAPHAFRYDKQRLGIFKGKGSGYSLQQLEDAEASCPMQAIKLVPPAAE</sequence>
<keyword evidence="3 4" id="KW-0411">Iron-sulfur</keyword>
<dbReference type="InterPro" id="IPR001080">
    <property type="entry name" value="3Fe4S_ferredoxin"/>
</dbReference>
<evidence type="ECO:0000313" key="7">
    <source>
        <dbReference type="Proteomes" id="UP000681425"/>
    </source>
</evidence>
<dbReference type="OrthoDB" id="9773233at2"/>